<keyword evidence="12" id="KW-0511">Multifunctional enzyme</keyword>
<evidence type="ECO:0000256" key="4">
    <source>
        <dbReference type="ARBA" id="ARBA00022801"/>
    </source>
</evidence>
<reference evidence="15" key="1">
    <citation type="submission" date="2016-04" db="EMBL/GenBank/DDBJ databases">
        <authorList>
            <person name="Nguyen H.D."/>
            <person name="Samba Siva P."/>
            <person name="Cullis J."/>
            <person name="Levesque C.A."/>
            <person name="Hambleton S."/>
        </authorList>
    </citation>
    <scope>NUCLEOTIDE SEQUENCE</scope>
    <source>
        <strain evidence="15">DAOMC 236426</strain>
    </source>
</reference>
<dbReference type="PANTHER" id="PTHR37984">
    <property type="entry name" value="PROTEIN CBG26694"/>
    <property type="match status" value="1"/>
</dbReference>
<dbReference type="Pfam" id="PF24626">
    <property type="entry name" value="SH3_Tf2-1"/>
    <property type="match status" value="1"/>
</dbReference>
<comment type="caution">
    <text evidence="15">The sequence shown here is derived from an EMBL/GenBank/DDBJ whole genome shotgun (WGS) entry which is preliminary data.</text>
</comment>
<gene>
    <name evidence="15" type="ORF">A4X06_0g8554</name>
</gene>
<dbReference type="EMBL" id="LWDE02001931">
    <property type="protein sequence ID" value="KAE8238979.1"/>
    <property type="molecule type" value="Genomic_DNA"/>
</dbReference>
<dbReference type="PROSITE" id="PS50994">
    <property type="entry name" value="INTEGRASE"/>
    <property type="match status" value="1"/>
</dbReference>
<dbReference type="Gene3D" id="1.10.340.70">
    <property type="match status" value="1"/>
</dbReference>
<accession>A0A8X7MJT4</accession>
<keyword evidence="8" id="KW-0695">RNA-directed DNA polymerase</keyword>
<dbReference type="Gene3D" id="3.30.420.10">
    <property type="entry name" value="Ribonuclease H-like superfamily/Ribonuclease H"/>
    <property type="match status" value="1"/>
</dbReference>
<keyword evidence="16" id="KW-1185">Reference proteome</keyword>
<feature type="region of interest" description="Disordered" evidence="13">
    <location>
        <begin position="785"/>
        <end position="834"/>
    </location>
</feature>
<dbReference type="SUPFAM" id="SSF53098">
    <property type="entry name" value="Ribonuclease H-like"/>
    <property type="match status" value="1"/>
</dbReference>
<reference evidence="15" key="2">
    <citation type="journal article" date="2019" name="IMA Fungus">
        <title>Genome sequencing and comparison of five Tilletia species to identify candidate genes for the detection of regulated species infecting wheat.</title>
        <authorList>
            <person name="Nguyen H.D.T."/>
            <person name="Sultana T."/>
            <person name="Kesanakurti P."/>
            <person name="Hambleton S."/>
        </authorList>
    </citation>
    <scope>NUCLEOTIDE SEQUENCE</scope>
    <source>
        <strain evidence="15">DAOMC 236426</strain>
    </source>
</reference>
<keyword evidence="10" id="KW-0238">DNA-binding</keyword>
<evidence type="ECO:0000256" key="7">
    <source>
        <dbReference type="ARBA" id="ARBA00022908"/>
    </source>
</evidence>
<evidence type="ECO:0000313" key="15">
    <source>
        <dbReference type="EMBL" id="KAE8238979.1"/>
    </source>
</evidence>
<feature type="compositionally biased region" description="Pro residues" evidence="13">
    <location>
        <begin position="816"/>
        <end position="833"/>
    </location>
</feature>
<keyword evidence="5" id="KW-0460">Magnesium</keyword>
<evidence type="ECO:0000256" key="8">
    <source>
        <dbReference type="ARBA" id="ARBA00022918"/>
    </source>
</evidence>
<dbReference type="InterPro" id="IPR043502">
    <property type="entry name" value="DNA/RNA_pol_sf"/>
</dbReference>
<dbReference type="GO" id="GO:0003964">
    <property type="term" value="F:RNA-directed DNA polymerase activity"/>
    <property type="evidence" value="ECO:0007669"/>
    <property type="project" value="UniProtKB-KW"/>
</dbReference>
<name>A0A8X7MJT4_9BASI</name>
<dbReference type="GO" id="GO:0006310">
    <property type="term" value="P:DNA recombination"/>
    <property type="evidence" value="ECO:0007669"/>
    <property type="project" value="UniProtKB-KW"/>
</dbReference>
<dbReference type="Proteomes" id="UP000077684">
    <property type="component" value="Unassembled WGS sequence"/>
</dbReference>
<feature type="compositionally biased region" description="Basic and acidic residues" evidence="13">
    <location>
        <begin position="785"/>
        <end position="795"/>
    </location>
</feature>
<dbReference type="AlphaFoldDB" id="A0A8X7MJT4"/>
<dbReference type="GO" id="GO:0006508">
    <property type="term" value="P:proteolysis"/>
    <property type="evidence" value="ECO:0007669"/>
    <property type="project" value="UniProtKB-KW"/>
</dbReference>
<evidence type="ECO:0000256" key="5">
    <source>
        <dbReference type="ARBA" id="ARBA00022842"/>
    </source>
</evidence>
<dbReference type="GO" id="GO:0003677">
    <property type="term" value="F:DNA binding"/>
    <property type="evidence" value="ECO:0007669"/>
    <property type="project" value="UniProtKB-KW"/>
</dbReference>
<evidence type="ECO:0000256" key="6">
    <source>
        <dbReference type="ARBA" id="ARBA00022884"/>
    </source>
</evidence>
<dbReference type="GO" id="GO:0005634">
    <property type="term" value="C:nucleus"/>
    <property type="evidence" value="ECO:0007669"/>
    <property type="project" value="UniProtKB-ARBA"/>
</dbReference>
<evidence type="ECO:0000259" key="14">
    <source>
        <dbReference type="PROSITE" id="PS50994"/>
    </source>
</evidence>
<dbReference type="Pfam" id="PF17919">
    <property type="entry name" value="RT_RNaseH_2"/>
    <property type="match status" value="1"/>
</dbReference>
<evidence type="ECO:0000256" key="2">
    <source>
        <dbReference type="ARBA" id="ARBA00022723"/>
    </source>
</evidence>
<evidence type="ECO:0000256" key="1">
    <source>
        <dbReference type="ARBA" id="ARBA00022670"/>
    </source>
</evidence>
<dbReference type="PANTHER" id="PTHR37984:SF5">
    <property type="entry name" value="PROTEIN NYNRIN-LIKE"/>
    <property type="match status" value="1"/>
</dbReference>
<dbReference type="InterPro" id="IPR000477">
    <property type="entry name" value="RT_dom"/>
</dbReference>
<dbReference type="GO" id="GO:0004190">
    <property type="term" value="F:aspartic-type endopeptidase activity"/>
    <property type="evidence" value="ECO:0007669"/>
    <property type="project" value="UniProtKB-KW"/>
</dbReference>
<dbReference type="Pfam" id="PF00078">
    <property type="entry name" value="RVT_1"/>
    <property type="match status" value="1"/>
</dbReference>
<dbReference type="Gene3D" id="3.10.10.10">
    <property type="entry name" value="HIV Type 1 Reverse Transcriptase, subunit A, domain 1"/>
    <property type="match status" value="1"/>
</dbReference>
<evidence type="ECO:0000256" key="12">
    <source>
        <dbReference type="ARBA" id="ARBA00023268"/>
    </source>
</evidence>
<evidence type="ECO:0000256" key="3">
    <source>
        <dbReference type="ARBA" id="ARBA00022750"/>
    </source>
</evidence>
<dbReference type="GO" id="GO:0015074">
    <property type="term" value="P:DNA integration"/>
    <property type="evidence" value="ECO:0007669"/>
    <property type="project" value="UniProtKB-KW"/>
</dbReference>
<dbReference type="InterPro" id="IPR043128">
    <property type="entry name" value="Rev_trsase/Diguanyl_cyclase"/>
</dbReference>
<sequence length="878" mass="97189">MVDDVFRVGIGNDGKPHEPLVSLLRDHKAAFALDGRPGRVEGFDMGITLQPHAVLRPEAPRRASPAKRAAMDTAIEQLLDWDVIEPSDSRVSFPVHMVRQYDKWRFCVDYRQLNAQTVPDRYPLPTIDAIFQTLGGKKWFSALDAIRGYHQLGVRPEDRWKTAFAVVYIDDSVVATESLEEHVQALGTLLSAATKVGLKFSPSKCTFGVPSLTLLGRKVSGAGVAIWEDRAKAVRDLARPTSLQELYHVLGLFGYYRAFVHKFAEIAAPLTRLLRGWRYETSDGLTRLVNTEGKAAVASRIPVAWGPDQQASFDRLRAAISNPPTLAHPDPTSPYLLSVDASKDGFAAILHQVQVEDAPTTSSTLLPVAHLNTMSVQHLPAPVSKERWAAWLRSDRTFGPILRRLETDPASDEVWALIDGILVRRVDDRVALPEGGLPTVLRAVHDQTGHFGFLKTYLSVFRHFWRPGLSVAVRAWIRHCLTCQRTRSAPKTGSLDITHDPTEPFETISLDMILNLPTSRAGNDAVLAILDVFSRMVLLTPCHKEVTAEGIAAIVSDRVLRMGWRPRRVITDSESKVSGAVMTALAASLGARLTPSTPYHQQANAVEWAIQTVQMVLQRLLVDSKAHWDRRAVPSAELAINSTPSLTTGHRPFDLIFISHPQVVHAVFDAYEHAGVDSFPERLEAASARLQEAREVVDEARLSQKHRYDARRLEVPVLSPGDQVFVRLRDRPLPGLVRDKLDSRKAGPFRVLEALSDHRVRLELPVDTTVDPVFSVEQLDLVPRDGDPFLSERSDPNNSPVPLSPPSPAESLSPSSLPPEDPLPPRVRQPPPAFRDFQLGVVQAKPVVLVEALRGPLPRPTRPKEVADPGSLQTNKTS</sequence>
<dbReference type="InterPro" id="IPR012337">
    <property type="entry name" value="RNaseH-like_sf"/>
</dbReference>
<keyword evidence="3" id="KW-0064">Aspartyl protease</keyword>
<dbReference type="GO" id="GO:0003723">
    <property type="term" value="F:RNA binding"/>
    <property type="evidence" value="ECO:0007669"/>
    <property type="project" value="UniProtKB-KW"/>
</dbReference>
<dbReference type="InterPro" id="IPR041577">
    <property type="entry name" value="RT_RNaseH_2"/>
</dbReference>
<evidence type="ECO:0000256" key="10">
    <source>
        <dbReference type="ARBA" id="ARBA00023125"/>
    </source>
</evidence>
<feature type="domain" description="Integrase catalytic" evidence="14">
    <location>
        <begin position="500"/>
        <end position="660"/>
    </location>
</feature>
<dbReference type="CDD" id="cd01647">
    <property type="entry name" value="RT_LTR"/>
    <property type="match status" value="1"/>
</dbReference>
<dbReference type="InterPro" id="IPR001584">
    <property type="entry name" value="Integrase_cat-core"/>
</dbReference>
<organism evidence="15 16">
    <name type="scientific">Tilletia controversa</name>
    <name type="common">dwarf bunt fungus</name>
    <dbReference type="NCBI Taxonomy" id="13291"/>
    <lineage>
        <taxon>Eukaryota</taxon>
        <taxon>Fungi</taxon>
        <taxon>Dikarya</taxon>
        <taxon>Basidiomycota</taxon>
        <taxon>Ustilaginomycotina</taxon>
        <taxon>Exobasidiomycetes</taxon>
        <taxon>Tilletiales</taxon>
        <taxon>Tilletiaceae</taxon>
        <taxon>Tilletia</taxon>
    </lineage>
</organism>
<evidence type="ECO:0000313" key="16">
    <source>
        <dbReference type="Proteomes" id="UP000077684"/>
    </source>
</evidence>
<evidence type="ECO:0000256" key="9">
    <source>
        <dbReference type="ARBA" id="ARBA00022932"/>
    </source>
</evidence>
<feature type="region of interest" description="Disordered" evidence="13">
    <location>
        <begin position="852"/>
        <end position="878"/>
    </location>
</feature>
<dbReference type="InterPro" id="IPR056924">
    <property type="entry name" value="SH3_Tf2-1"/>
</dbReference>
<keyword evidence="4" id="KW-0378">Hydrolase</keyword>
<keyword evidence="6" id="KW-0694">RNA-binding</keyword>
<evidence type="ECO:0000256" key="13">
    <source>
        <dbReference type="SAM" id="MobiDB-lite"/>
    </source>
</evidence>
<evidence type="ECO:0000256" key="11">
    <source>
        <dbReference type="ARBA" id="ARBA00023172"/>
    </source>
</evidence>
<dbReference type="InterPro" id="IPR036397">
    <property type="entry name" value="RNaseH_sf"/>
</dbReference>
<dbReference type="InterPro" id="IPR041588">
    <property type="entry name" value="Integrase_H2C2"/>
</dbReference>
<dbReference type="GO" id="GO:0046872">
    <property type="term" value="F:metal ion binding"/>
    <property type="evidence" value="ECO:0007669"/>
    <property type="project" value="UniProtKB-KW"/>
</dbReference>
<dbReference type="SUPFAM" id="SSF56672">
    <property type="entry name" value="DNA/RNA polymerases"/>
    <property type="match status" value="1"/>
</dbReference>
<keyword evidence="1" id="KW-0645">Protease</keyword>
<dbReference type="GO" id="GO:0003887">
    <property type="term" value="F:DNA-directed DNA polymerase activity"/>
    <property type="evidence" value="ECO:0007669"/>
    <property type="project" value="UniProtKB-KW"/>
</dbReference>
<keyword evidence="7" id="KW-0229">DNA integration</keyword>
<proteinExistence type="predicted"/>
<protein>
    <recommendedName>
        <fullName evidence="14">Integrase catalytic domain-containing protein</fullName>
    </recommendedName>
</protein>
<keyword evidence="2" id="KW-0479">Metal-binding</keyword>
<keyword evidence="9" id="KW-0548">Nucleotidyltransferase</keyword>
<dbReference type="Gene3D" id="3.30.70.270">
    <property type="match status" value="3"/>
</dbReference>
<keyword evidence="9" id="KW-0239">DNA-directed DNA polymerase</keyword>
<dbReference type="Pfam" id="PF17921">
    <property type="entry name" value="Integrase_H2C2"/>
    <property type="match status" value="1"/>
</dbReference>
<keyword evidence="11" id="KW-0233">DNA recombination</keyword>
<dbReference type="InterPro" id="IPR050951">
    <property type="entry name" value="Retrovirus_Pol_polyprotein"/>
</dbReference>
<keyword evidence="9" id="KW-0808">Transferase</keyword>